<dbReference type="PROSITE" id="PS50983">
    <property type="entry name" value="FE_B12_PBP"/>
    <property type="match status" value="1"/>
</dbReference>
<dbReference type="PANTHER" id="PTHR30532">
    <property type="entry name" value="IRON III DICITRATE-BINDING PERIPLASMIC PROTEIN"/>
    <property type="match status" value="1"/>
</dbReference>
<dbReference type="RefSeq" id="WP_089530488.1">
    <property type="nucleotide sequence ID" value="NZ_CP022437.1"/>
</dbReference>
<evidence type="ECO:0000256" key="4">
    <source>
        <dbReference type="ARBA" id="ARBA00022729"/>
    </source>
</evidence>
<feature type="chain" id="PRO_5039405165" evidence="5">
    <location>
        <begin position="19"/>
        <end position="330"/>
    </location>
</feature>
<dbReference type="EMBL" id="CP022437">
    <property type="protein sequence ID" value="ASN03918.1"/>
    <property type="molecule type" value="Genomic_DNA"/>
</dbReference>
<dbReference type="GO" id="GO:1901678">
    <property type="term" value="P:iron coordination entity transport"/>
    <property type="evidence" value="ECO:0007669"/>
    <property type="project" value="UniProtKB-ARBA"/>
</dbReference>
<dbReference type="AlphaFoldDB" id="A0A221M8F2"/>
<keyword evidence="8" id="KW-1185">Reference proteome</keyword>
<evidence type="ECO:0000313" key="7">
    <source>
        <dbReference type="EMBL" id="ASN03918.1"/>
    </source>
</evidence>
<dbReference type="GO" id="GO:0005886">
    <property type="term" value="C:plasma membrane"/>
    <property type="evidence" value="ECO:0007669"/>
    <property type="project" value="UniProtKB-SubCell"/>
</dbReference>
<keyword evidence="4 5" id="KW-0732">Signal</keyword>
<dbReference type="PANTHER" id="PTHR30532:SF29">
    <property type="entry name" value="FE(3+) DICITRATE-BINDING PERIPLASMIC PROTEIN"/>
    <property type="match status" value="1"/>
</dbReference>
<dbReference type="OrthoDB" id="9793175at2"/>
<comment type="similarity">
    <text evidence="2">Belongs to the bacterial solute-binding protein 8 family.</text>
</comment>
<comment type="subcellular location">
    <subcellularLocation>
        <location evidence="1">Cell membrane</location>
        <topology evidence="1">Lipid-anchor</topology>
    </subcellularLocation>
</comment>
<accession>A0A221M8F2</accession>
<dbReference type="Gene3D" id="3.40.50.1980">
    <property type="entry name" value="Nitrogenase molybdenum iron protein domain"/>
    <property type="match status" value="2"/>
</dbReference>
<dbReference type="Proteomes" id="UP000204391">
    <property type="component" value="Chromosome"/>
</dbReference>
<keyword evidence="3" id="KW-0813">Transport</keyword>
<evidence type="ECO:0000313" key="8">
    <source>
        <dbReference type="Proteomes" id="UP000204391"/>
    </source>
</evidence>
<evidence type="ECO:0000256" key="1">
    <source>
        <dbReference type="ARBA" id="ARBA00004193"/>
    </source>
</evidence>
<feature type="domain" description="Fe/B12 periplasmic-binding" evidence="6">
    <location>
        <begin position="58"/>
        <end position="330"/>
    </location>
</feature>
<dbReference type="InterPro" id="IPR051313">
    <property type="entry name" value="Bact_iron-sidero_bind"/>
</dbReference>
<evidence type="ECO:0000256" key="5">
    <source>
        <dbReference type="SAM" id="SignalP"/>
    </source>
</evidence>
<reference evidence="7 8" key="1">
    <citation type="journal article" date="2003" name="Int. J. Syst. Evol. Microbiol.">
        <title>Virgibacillus carmonensis sp. nov., Virgibacillus necropolis sp. nov. and Virgibacillus picturae sp. nov., three novel species isolated from deteriorated mural paintings, transfer of the species of the genus salibacillus to Virgibacillus, as Virgibacillus marismortui comb. nov. and Virgibacillus salexigens comb. nov., and emended description of the genus Virgibacillus.</title>
        <authorList>
            <person name="Heyrman J."/>
            <person name="Logan N.A."/>
            <person name="Busse H.J."/>
            <person name="Balcaen A."/>
            <person name="Lebbe L."/>
            <person name="Rodriguez-Diaz M."/>
            <person name="Swings J."/>
            <person name="De Vos P."/>
        </authorList>
    </citation>
    <scope>NUCLEOTIDE SEQUENCE [LARGE SCALE GENOMIC DNA]</scope>
    <source>
        <strain evidence="7 8">LMG 19488</strain>
    </source>
</reference>
<evidence type="ECO:0000256" key="2">
    <source>
        <dbReference type="ARBA" id="ARBA00008814"/>
    </source>
</evidence>
<dbReference type="PROSITE" id="PS51257">
    <property type="entry name" value="PROKAR_LIPOPROTEIN"/>
    <property type="match status" value="1"/>
</dbReference>
<dbReference type="SUPFAM" id="SSF53807">
    <property type="entry name" value="Helical backbone' metal receptor"/>
    <property type="match status" value="1"/>
</dbReference>
<gene>
    <name evidence="7" type="ORF">CFK40_02330</name>
</gene>
<organism evidence="7 8">
    <name type="scientific">Virgibacillus necropolis</name>
    <dbReference type="NCBI Taxonomy" id="163877"/>
    <lineage>
        <taxon>Bacteria</taxon>
        <taxon>Bacillati</taxon>
        <taxon>Bacillota</taxon>
        <taxon>Bacilli</taxon>
        <taxon>Bacillales</taxon>
        <taxon>Bacillaceae</taxon>
        <taxon>Virgibacillus</taxon>
    </lineage>
</organism>
<dbReference type="GO" id="GO:0030288">
    <property type="term" value="C:outer membrane-bounded periplasmic space"/>
    <property type="evidence" value="ECO:0007669"/>
    <property type="project" value="TreeGrafter"/>
</dbReference>
<dbReference type="CDD" id="cd01146">
    <property type="entry name" value="FhuD"/>
    <property type="match status" value="1"/>
</dbReference>
<evidence type="ECO:0000259" key="6">
    <source>
        <dbReference type="PROSITE" id="PS50983"/>
    </source>
</evidence>
<sequence>MKKAGYIVLILLISILTACSEKDGQETTTSKTQSVSGDKTITIEDGMGEVSLEGTPKRVVVLEWTYVEHLLPLGIEPIGVSDVEGYNKWINVGEPLSKSVKDVGTRAEPNLEAISRLNPDLIIGVKYRHKGILKQLQDIAPTVIFAPYSEEGVKNQYQHMLDEFHTIAKIFDKQKKADEVEQQLEQTFQEQGKRITDAGYEKLDAVVTQAFTSQNAPVLRLFTDNSVVAGVLEKMGVNNAVPSDKPEKYGFLSVSVEALQNYQDNHFFYLVQEDDTIFSKQLAGNPAWTNLNFVKENHTYKLPGDMGTFAGPLSAKRLSVEFADALVNKK</sequence>
<feature type="signal peptide" evidence="5">
    <location>
        <begin position="1"/>
        <end position="18"/>
    </location>
</feature>
<protein>
    <submittedName>
        <fullName evidence="7">Ferrichrome ABC transporter substrate-binding protein</fullName>
    </submittedName>
</protein>
<proteinExistence type="inferred from homology"/>
<evidence type="ECO:0000256" key="3">
    <source>
        <dbReference type="ARBA" id="ARBA00022448"/>
    </source>
</evidence>
<dbReference type="Pfam" id="PF01497">
    <property type="entry name" value="Peripla_BP_2"/>
    <property type="match status" value="1"/>
</dbReference>
<dbReference type="InterPro" id="IPR002491">
    <property type="entry name" value="ABC_transptr_periplasmic_BD"/>
</dbReference>
<dbReference type="KEGG" id="vne:CFK40_02330"/>
<name>A0A221M8F2_9BACI</name>